<name>A0A5N6RY70_9BIFI</name>
<dbReference type="Pfam" id="PF00892">
    <property type="entry name" value="EamA"/>
    <property type="match status" value="2"/>
</dbReference>
<feature type="transmembrane region" description="Helical" evidence="6">
    <location>
        <begin position="218"/>
        <end position="240"/>
    </location>
</feature>
<dbReference type="SUPFAM" id="SSF103481">
    <property type="entry name" value="Multidrug resistance efflux transporter EmrE"/>
    <property type="match status" value="2"/>
</dbReference>
<keyword evidence="9" id="KW-1185">Reference proteome</keyword>
<keyword evidence="5 6" id="KW-0472">Membrane</keyword>
<feature type="transmembrane region" description="Helical" evidence="6">
    <location>
        <begin position="31"/>
        <end position="53"/>
    </location>
</feature>
<proteinExistence type="inferred from homology"/>
<keyword evidence="3 6" id="KW-0812">Transmembrane</keyword>
<dbReference type="PANTHER" id="PTHR32322:SF9">
    <property type="entry name" value="AMINO-ACID METABOLITE EFFLUX PUMP-RELATED"/>
    <property type="match status" value="1"/>
</dbReference>
<dbReference type="AlphaFoldDB" id="A0A5N6RY70"/>
<dbReference type="InterPro" id="IPR000620">
    <property type="entry name" value="EamA_dom"/>
</dbReference>
<evidence type="ECO:0000256" key="3">
    <source>
        <dbReference type="ARBA" id="ARBA00022692"/>
    </source>
</evidence>
<gene>
    <name evidence="8" type="ORF">DDE84_10185</name>
</gene>
<feature type="transmembrane region" description="Helical" evidence="6">
    <location>
        <begin position="285"/>
        <end position="303"/>
    </location>
</feature>
<comment type="similarity">
    <text evidence="2">Belongs to the EamA transporter family.</text>
</comment>
<dbReference type="InterPro" id="IPR037185">
    <property type="entry name" value="EmrE-like"/>
</dbReference>
<feature type="transmembrane region" description="Helical" evidence="6">
    <location>
        <begin position="309"/>
        <end position="326"/>
    </location>
</feature>
<comment type="subcellular location">
    <subcellularLocation>
        <location evidence="1">Membrane</location>
        <topology evidence="1">Multi-pass membrane protein</topology>
    </subcellularLocation>
</comment>
<keyword evidence="4 6" id="KW-1133">Transmembrane helix</keyword>
<dbReference type="InterPro" id="IPR050638">
    <property type="entry name" value="AA-Vitamin_Transporters"/>
</dbReference>
<evidence type="ECO:0000259" key="7">
    <source>
        <dbReference type="Pfam" id="PF00892"/>
    </source>
</evidence>
<evidence type="ECO:0000256" key="6">
    <source>
        <dbReference type="SAM" id="Phobius"/>
    </source>
</evidence>
<sequence length="327" mass="35028">MNSIDLIHVNNTRNLKHMRNMKHVKNHKTPTVVLFGLLGLLWGASFLLIKISLRGLNPAQVGLFRLALGAATLTAVMLVTHRPWPRGASIFKHLAVIAVFMFVLPVALYSWAGQFLPSSLSAVLNATTPLMTLIIGAIALRSERLTARQIRGVLLGATGIILVLAPWEKQPGGERLTVAAGSPRFWLAALACLAATCCYGCAYVWMRRFLVPTGTARDPVGLTAVQLLIAATLTVAISPWNGAFDSIPRLSVSTIIAILILGVFSTGLGYLWNTDITARWGSLRASQVTYLTPLVGIALGAVILHEPIALHHIAGTAAVLIAIACSR</sequence>
<protein>
    <submittedName>
        <fullName evidence="8">DMT family transporter</fullName>
    </submittedName>
</protein>
<evidence type="ECO:0000256" key="4">
    <source>
        <dbReference type="ARBA" id="ARBA00022989"/>
    </source>
</evidence>
<feature type="transmembrane region" description="Helical" evidence="6">
    <location>
        <begin position="91"/>
        <end position="112"/>
    </location>
</feature>
<organism evidence="8 9">
    <name type="scientific">Bifidobacterium tibiigranuli</name>
    <dbReference type="NCBI Taxonomy" id="2172043"/>
    <lineage>
        <taxon>Bacteria</taxon>
        <taxon>Bacillati</taxon>
        <taxon>Actinomycetota</taxon>
        <taxon>Actinomycetes</taxon>
        <taxon>Bifidobacteriales</taxon>
        <taxon>Bifidobacteriaceae</taxon>
        <taxon>Bifidobacterium</taxon>
    </lineage>
</organism>
<dbReference type="GO" id="GO:0016020">
    <property type="term" value="C:membrane"/>
    <property type="evidence" value="ECO:0007669"/>
    <property type="project" value="UniProtKB-SubCell"/>
</dbReference>
<feature type="transmembrane region" description="Helical" evidence="6">
    <location>
        <begin position="59"/>
        <end position="79"/>
    </location>
</feature>
<evidence type="ECO:0000256" key="1">
    <source>
        <dbReference type="ARBA" id="ARBA00004141"/>
    </source>
</evidence>
<dbReference type="PANTHER" id="PTHR32322">
    <property type="entry name" value="INNER MEMBRANE TRANSPORTER"/>
    <property type="match status" value="1"/>
</dbReference>
<feature type="transmembrane region" description="Helical" evidence="6">
    <location>
        <begin position="152"/>
        <end position="167"/>
    </location>
</feature>
<feature type="transmembrane region" description="Helical" evidence="6">
    <location>
        <begin position="118"/>
        <end position="140"/>
    </location>
</feature>
<evidence type="ECO:0000256" key="2">
    <source>
        <dbReference type="ARBA" id="ARBA00007362"/>
    </source>
</evidence>
<feature type="domain" description="EamA" evidence="7">
    <location>
        <begin position="187"/>
        <end position="325"/>
    </location>
</feature>
<comment type="caution">
    <text evidence="8">The sequence shown here is derived from an EMBL/GenBank/DDBJ whole genome shotgun (WGS) entry which is preliminary data.</text>
</comment>
<feature type="domain" description="EamA" evidence="7">
    <location>
        <begin position="33"/>
        <end position="164"/>
    </location>
</feature>
<feature type="transmembrane region" description="Helical" evidence="6">
    <location>
        <begin position="187"/>
        <end position="206"/>
    </location>
</feature>
<evidence type="ECO:0000256" key="5">
    <source>
        <dbReference type="ARBA" id="ARBA00023136"/>
    </source>
</evidence>
<dbReference type="Proteomes" id="UP000325415">
    <property type="component" value="Unassembled WGS sequence"/>
</dbReference>
<evidence type="ECO:0000313" key="8">
    <source>
        <dbReference type="EMBL" id="KAE8126744.1"/>
    </source>
</evidence>
<reference evidence="8 9" key="1">
    <citation type="submission" date="2018-04" db="EMBL/GenBank/DDBJ databases">
        <authorList>
            <person name="Eckel V.P."/>
            <person name="Vogel R.F."/>
        </authorList>
    </citation>
    <scope>NUCLEOTIDE SEQUENCE [LARGE SCALE GENOMIC DNA]</scope>
    <source>
        <strain evidence="9">TMW 2.1764</strain>
    </source>
</reference>
<accession>A0A5N6RY70</accession>
<evidence type="ECO:0000313" key="9">
    <source>
        <dbReference type="Proteomes" id="UP000325415"/>
    </source>
</evidence>
<dbReference type="EMBL" id="QDAG01000011">
    <property type="protein sequence ID" value="KAE8126744.1"/>
    <property type="molecule type" value="Genomic_DNA"/>
</dbReference>
<feature type="transmembrane region" description="Helical" evidence="6">
    <location>
        <begin position="252"/>
        <end position="273"/>
    </location>
</feature>